<evidence type="ECO:0000313" key="4">
    <source>
        <dbReference type="Proteomes" id="UP000540519"/>
    </source>
</evidence>
<evidence type="ECO:0000313" key="3">
    <source>
        <dbReference type="EMBL" id="MUH36794.1"/>
    </source>
</evidence>
<dbReference type="PROSITE" id="PS50110">
    <property type="entry name" value="RESPONSE_REGULATORY"/>
    <property type="match status" value="1"/>
</dbReference>
<dbReference type="RefSeq" id="WP_038232793.1">
    <property type="nucleotide sequence ID" value="NZ_RCNR01000025.1"/>
</dbReference>
<gene>
    <name evidence="3" type="ORF">D9O36_13145</name>
</gene>
<feature type="domain" description="Response regulatory" evidence="2">
    <location>
        <begin position="6"/>
        <end position="133"/>
    </location>
</feature>
<dbReference type="GO" id="GO:0000160">
    <property type="term" value="P:phosphorelay signal transduction system"/>
    <property type="evidence" value="ECO:0007669"/>
    <property type="project" value="InterPro"/>
</dbReference>
<dbReference type="PANTHER" id="PTHR44520">
    <property type="entry name" value="RESPONSE REGULATOR RCP1-RELATED"/>
    <property type="match status" value="1"/>
</dbReference>
<organism evidence="3 4">
    <name type="scientific">Zobellia amurskyensis</name>
    <dbReference type="NCBI Taxonomy" id="248905"/>
    <lineage>
        <taxon>Bacteria</taxon>
        <taxon>Pseudomonadati</taxon>
        <taxon>Bacteroidota</taxon>
        <taxon>Flavobacteriia</taxon>
        <taxon>Flavobacteriales</taxon>
        <taxon>Flavobacteriaceae</taxon>
        <taxon>Zobellia</taxon>
    </lineage>
</organism>
<dbReference type="EMBL" id="RCNR01000025">
    <property type="protein sequence ID" value="MUH36794.1"/>
    <property type="molecule type" value="Genomic_DNA"/>
</dbReference>
<name>A0A7X2ZUW4_9FLAO</name>
<reference evidence="3 4" key="1">
    <citation type="journal article" date="2019" name="Mar. Drugs">
        <title>Comparative Genomics and CAZyme Genome Repertoires of Marine Zobellia amurskyensis KMM 3526(T) and Zobellia laminariae KMM 3676(T).</title>
        <authorList>
            <person name="Chernysheva N."/>
            <person name="Bystritskaya E."/>
            <person name="Stenkova A."/>
            <person name="Golovkin I."/>
            <person name="Nedashkovskaya O."/>
            <person name="Isaeva M."/>
        </authorList>
    </citation>
    <scope>NUCLEOTIDE SEQUENCE [LARGE SCALE GENOMIC DNA]</scope>
    <source>
        <strain evidence="3 4">KMM 3526</strain>
    </source>
</reference>
<evidence type="ECO:0000256" key="1">
    <source>
        <dbReference type="PROSITE-ProRule" id="PRU00169"/>
    </source>
</evidence>
<dbReference type="InterPro" id="IPR001789">
    <property type="entry name" value="Sig_transdc_resp-reg_receiver"/>
</dbReference>
<dbReference type="Pfam" id="PF00072">
    <property type="entry name" value="Response_reg"/>
    <property type="match status" value="1"/>
</dbReference>
<dbReference type="OrthoDB" id="673128at2"/>
<keyword evidence="1" id="KW-0597">Phosphoprotein</keyword>
<dbReference type="Gene3D" id="3.40.50.2300">
    <property type="match status" value="1"/>
</dbReference>
<dbReference type="SMART" id="SM00448">
    <property type="entry name" value="REC"/>
    <property type="match status" value="1"/>
</dbReference>
<keyword evidence="4" id="KW-1185">Reference proteome</keyword>
<dbReference type="Proteomes" id="UP000540519">
    <property type="component" value="Unassembled WGS sequence"/>
</dbReference>
<dbReference type="InterPro" id="IPR052893">
    <property type="entry name" value="TCS_response_regulator"/>
</dbReference>
<dbReference type="InterPro" id="IPR011006">
    <property type="entry name" value="CheY-like_superfamily"/>
</dbReference>
<evidence type="ECO:0000259" key="2">
    <source>
        <dbReference type="PROSITE" id="PS50110"/>
    </source>
</evidence>
<dbReference type="PANTHER" id="PTHR44520:SF2">
    <property type="entry name" value="RESPONSE REGULATOR RCP1"/>
    <property type="match status" value="1"/>
</dbReference>
<dbReference type="SUPFAM" id="SSF52172">
    <property type="entry name" value="CheY-like"/>
    <property type="match status" value="1"/>
</dbReference>
<sequence>MKNPFHLCIVDDDDIYRFTIIQSAKFLKIEHKTSVFPNGEEALTYITENQNNPDALPHLILLDIDMPIMDGFQFLKAYKALEATIAKEIAIYMVSSSVDPEDIEKANSYTAVIDYLSKPLKSDKLKALIEKTVVEQKH</sequence>
<dbReference type="AlphaFoldDB" id="A0A7X2ZUW4"/>
<feature type="modified residue" description="4-aspartylphosphate" evidence="1">
    <location>
        <position position="63"/>
    </location>
</feature>
<comment type="caution">
    <text evidence="3">The sequence shown here is derived from an EMBL/GenBank/DDBJ whole genome shotgun (WGS) entry which is preliminary data.</text>
</comment>
<protein>
    <submittedName>
        <fullName evidence="3">Response regulator</fullName>
    </submittedName>
</protein>
<accession>A0A7X2ZUW4</accession>
<proteinExistence type="predicted"/>